<evidence type="ECO:0000313" key="6">
    <source>
        <dbReference type="Proteomes" id="UP000045840"/>
    </source>
</evidence>
<organism evidence="3 6">
    <name type="scientific">Yersinia pekkanenii</name>
    <dbReference type="NCBI Taxonomy" id="1288385"/>
    <lineage>
        <taxon>Bacteria</taxon>
        <taxon>Pseudomonadati</taxon>
        <taxon>Pseudomonadota</taxon>
        <taxon>Gammaproteobacteria</taxon>
        <taxon>Enterobacterales</taxon>
        <taxon>Yersiniaceae</taxon>
        <taxon>Yersinia</taxon>
    </lineage>
</organism>
<protein>
    <recommendedName>
        <fullName evidence="2">Dit-like phage tail protein N-terminal domain-containing protein</fullName>
    </recommendedName>
</protein>
<dbReference type="Proteomes" id="UP000044625">
    <property type="component" value="Unassembled WGS sequence"/>
</dbReference>
<evidence type="ECO:0000259" key="2">
    <source>
        <dbReference type="Pfam" id="PF21821"/>
    </source>
</evidence>
<gene>
    <name evidence="3" type="ORF">ERS008529_04539</name>
    <name evidence="4" type="ORF">ERS137968_02637</name>
</gene>
<dbReference type="RefSeq" id="WP_049615300.1">
    <property type="nucleotide sequence ID" value="NZ_CAWMMU010000012.1"/>
</dbReference>
<evidence type="ECO:0000313" key="3">
    <source>
        <dbReference type="EMBL" id="CNI62876.1"/>
    </source>
</evidence>
<dbReference type="InterPro" id="IPR048494">
    <property type="entry name" value="Dit-like_N"/>
</dbReference>
<keyword evidence="5" id="KW-1185">Reference proteome</keyword>
<accession>A0A0T9RHC6</accession>
<evidence type="ECO:0000313" key="5">
    <source>
        <dbReference type="Proteomes" id="UP000044625"/>
    </source>
</evidence>
<name>A0A0T9RHC6_9GAMM</name>
<evidence type="ECO:0000313" key="4">
    <source>
        <dbReference type="EMBL" id="CRY67559.1"/>
    </source>
</evidence>
<dbReference type="EMBL" id="CWJL01000012">
    <property type="protein sequence ID" value="CRY67559.1"/>
    <property type="molecule type" value="Genomic_DNA"/>
</dbReference>
<feature type="region of interest" description="Disordered" evidence="1">
    <location>
        <begin position="153"/>
        <end position="189"/>
    </location>
</feature>
<dbReference type="Pfam" id="PF21821">
    <property type="entry name" value="Dit_like"/>
    <property type="match status" value="1"/>
</dbReference>
<dbReference type="Proteomes" id="UP000045840">
    <property type="component" value="Unassembled WGS sequence"/>
</dbReference>
<dbReference type="EMBL" id="CQAZ01000082">
    <property type="protein sequence ID" value="CNI62876.1"/>
    <property type="molecule type" value="Genomic_DNA"/>
</dbReference>
<sequence>MTFLTGSIEAPTEKAVIVLESGLVVTLDVRLSERYSQKRSVSKSTIETGYKISDGNVTDMPEIAFEGIITGVSSLINLPRKPFDKEQADAAIASIDAAFKAEELATVYTSFITVPDCVFTLFDVEATPKQTAYIVKIEAESIRRVTFATAQGAPTKTSKPAGKAKISSGKKTAESISTNNAPKTDILHF</sequence>
<reference evidence="3" key="2">
    <citation type="submission" date="2015-03" db="EMBL/GenBank/DDBJ databases">
        <authorList>
            <person name="Murphy D."/>
        </authorList>
    </citation>
    <scope>NUCLEOTIDE SEQUENCE [LARGE SCALE GENOMIC DNA]</scope>
    <source>
        <strain evidence="3">A125KOH2</strain>
    </source>
</reference>
<dbReference type="OrthoDB" id="9991933at2"/>
<reference evidence="4 5" key="3">
    <citation type="submission" date="2015-03" db="EMBL/GenBank/DDBJ databases">
        <authorList>
            <consortium name="Pathogen Informatics"/>
            <person name="Murphy D."/>
        </authorList>
    </citation>
    <scope>NUCLEOTIDE SEQUENCE [LARGE SCALE GENOMIC DNA]</scope>
    <source>
        <strain evidence="4">Type strain: CIP110230</strain>
        <strain evidence="5">type strain: CIP110230</strain>
    </source>
</reference>
<dbReference type="AlphaFoldDB" id="A0A0T9RHC6"/>
<proteinExistence type="predicted"/>
<evidence type="ECO:0000256" key="1">
    <source>
        <dbReference type="SAM" id="MobiDB-lite"/>
    </source>
</evidence>
<reference evidence="6" key="1">
    <citation type="submission" date="2015-03" db="EMBL/GenBank/DDBJ databases">
        <authorList>
            <consortium name="Pathogen Informatics"/>
        </authorList>
    </citation>
    <scope>NUCLEOTIDE SEQUENCE [LARGE SCALE GENOMIC DNA]</scope>
    <source>
        <strain evidence="6">A125KOH2</strain>
    </source>
</reference>
<dbReference type="STRING" id="1288385.ERS137968_02637"/>
<feature type="domain" description="Dit-like phage tail protein N-terminal" evidence="2">
    <location>
        <begin position="28"/>
        <end position="151"/>
    </location>
</feature>